<dbReference type="Proteomes" id="UP001454036">
    <property type="component" value="Unassembled WGS sequence"/>
</dbReference>
<feature type="compositionally biased region" description="Basic and acidic residues" evidence="1">
    <location>
        <begin position="84"/>
        <end position="97"/>
    </location>
</feature>
<reference evidence="2 3" key="1">
    <citation type="submission" date="2024-01" db="EMBL/GenBank/DDBJ databases">
        <title>The complete chloroplast genome sequence of Lithospermum erythrorhizon: insights into the phylogenetic relationship among Boraginaceae species and the maternal lineages of purple gromwells.</title>
        <authorList>
            <person name="Okada T."/>
            <person name="Watanabe K."/>
        </authorList>
    </citation>
    <scope>NUCLEOTIDE SEQUENCE [LARGE SCALE GENOMIC DNA]</scope>
</reference>
<accession>A0AAV3QJ75</accession>
<name>A0AAV3QJ75_LITER</name>
<proteinExistence type="predicted"/>
<sequence length="179" mass="20352">MVRCNQQTSAYEPSTHAAARVSVAEVFAQVRDKRIFPIPGRMRGNTGKRDQNLYCKYHREQGHDTNDCRILRMEIERLIQRGQLREFTREKGHEKPQGRGASQPRYPPWHIATIAVGIHGGGDSRNSRKKYARREVYGVVDLQVGTEAITFTDADCLGLEMPHDDPLVIAPNIAHYTVE</sequence>
<evidence type="ECO:0000256" key="1">
    <source>
        <dbReference type="SAM" id="MobiDB-lite"/>
    </source>
</evidence>
<evidence type="ECO:0000313" key="2">
    <source>
        <dbReference type="EMBL" id="GAA0163026.1"/>
    </source>
</evidence>
<organism evidence="2 3">
    <name type="scientific">Lithospermum erythrorhizon</name>
    <name type="common">Purple gromwell</name>
    <name type="synonym">Lithospermum officinale var. erythrorhizon</name>
    <dbReference type="NCBI Taxonomy" id="34254"/>
    <lineage>
        <taxon>Eukaryota</taxon>
        <taxon>Viridiplantae</taxon>
        <taxon>Streptophyta</taxon>
        <taxon>Embryophyta</taxon>
        <taxon>Tracheophyta</taxon>
        <taxon>Spermatophyta</taxon>
        <taxon>Magnoliopsida</taxon>
        <taxon>eudicotyledons</taxon>
        <taxon>Gunneridae</taxon>
        <taxon>Pentapetalae</taxon>
        <taxon>asterids</taxon>
        <taxon>lamiids</taxon>
        <taxon>Boraginales</taxon>
        <taxon>Boraginaceae</taxon>
        <taxon>Boraginoideae</taxon>
        <taxon>Lithospermeae</taxon>
        <taxon>Lithospermum</taxon>
    </lineage>
</organism>
<protein>
    <submittedName>
        <fullName evidence="2">Uncharacterized protein</fullName>
    </submittedName>
</protein>
<dbReference type="AlphaFoldDB" id="A0AAV3QJ75"/>
<keyword evidence="3" id="KW-1185">Reference proteome</keyword>
<evidence type="ECO:0000313" key="3">
    <source>
        <dbReference type="Proteomes" id="UP001454036"/>
    </source>
</evidence>
<feature type="region of interest" description="Disordered" evidence="1">
    <location>
        <begin position="84"/>
        <end position="106"/>
    </location>
</feature>
<comment type="caution">
    <text evidence="2">The sequence shown here is derived from an EMBL/GenBank/DDBJ whole genome shotgun (WGS) entry which is preliminary data.</text>
</comment>
<dbReference type="EMBL" id="BAABME010004632">
    <property type="protein sequence ID" value="GAA0163026.1"/>
    <property type="molecule type" value="Genomic_DNA"/>
</dbReference>
<gene>
    <name evidence="2" type="ORF">LIER_18998</name>
</gene>